<evidence type="ECO:0000256" key="7">
    <source>
        <dbReference type="ARBA" id="ARBA00022692"/>
    </source>
</evidence>
<evidence type="ECO:0000256" key="1">
    <source>
        <dbReference type="ARBA" id="ARBA00004651"/>
    </source>
</evidence>
<evidence type="ECO:0000259" key="17">
    <source>
        <dbReference type="Pfam" id="PF02706"/>
    </source>
</evidence>
<keyword evidence="8" id="KW-0547">Nucleotide-binding</keyword>
<keyword evidence="13" id="KW-0829">Tyrosine-protein kinase</keyword>
<evidence type="ECO:0000256" key="3">
    <source>
        <dbReference type="ARBA" id="ARBA00007316"/>
    </source>
</evidence>
<dbReference type="NCBIfam" id="TIGR01007">
    <property type="entry name" value="eps_fam"/>
    <property type="match status" value="1"/>
</dbReference>
<dbReference type="RefSeq" id="WP_127022657.1">
    <property type="nucleotide sequence ID" value="NZ_JAVKZF010000003.1"/>
</dbReference>
<dbReference type="Pfam" id="PF10609">
    <property type="entry name" value="ParA"/>
    <property type="match status" value="1"/>
</dbReference>
<keyword evidence="10" id="KW-0067">ATP-binding</keyword>
<dbReference type="GO" id="GO:0005886">
    <property type="term" value="C:plasma membrane"/>
    <property type="evidence" value="ECO:0007669"/>
    <property type="project" value="UniProtKB-SubCell"/>
</dbReference>
<dbReference type="Gene3D" id="3.40.50.300">
    <property type="entry name" value="P-loop containing nucleotide triphosphate hydrolases"/>
    <property type="match status" value="1"/>
</dbReference>
<evidence type="ECO:0000256" key="10">
    <source>
        <dbReference type="ARBA" id="ARBA00022840"/>
    </source>
</evidence>
<feature type="coiled-coil region" evidence="15">
    <location>
        <begin position="186"/>
        <end position="290"/>
    </location>
</feature>
<evidence type="ECO:0000256" key="9">
    <source>
        <dbReference type="ARBA" id="ARBA00022777"/>
    </source>
</evidence>
<reference evidence="19 20" key="1">
    <citation type="journal article" date="2019" name="Genome Biol. Evol.">
        <title>Day and night: Metabolic profiles and evolutionary relationships of six axenic non-marine cyanobacteria.</title>
        <authorList>
            <person name="Will S.E."/>
            <person name="Henke P."/>
            <person name="Boedeker C."/>
            <person name="Huang S."/>
            <person name="Brinkmann H."/>
            <person name="Rohde M."/>
            <person name="Jarek M."/>
            <person name="Friedl T."/>
            <person name="Seufert S."/>
            <person name="Schumacher M."/>
            <person name="Overmann J."/>
            <person name="Neumann-Schaal M."/>
            <person name="Petersen J."/>
        </authorList>
    </citation>
    <scope>NUCLEOTIDE SEQUENCE [LARGE SCALE GENOMIC DNA]</scope>
    <source>
        <strain evidence="19 20">SAG 39.79</strain>
    </source>
</reference>
<dbReference type="InterPro" id="IPR003856">
    <property type="entry name" value="LPS_length_determ_N"/>
</dbReference>
<dbReference type="PANTHER" id="PTHR32309:SF13">
    <property type="entry name" value="FERRIC ENTEROBACTIN TRANSPORT PROTEIN FEPE"/>
    <property type="match status" value="1"/>
</dbReference>
<dbReference type="InterPro" id="IPR050445">
    <property type="entry name" value="Bact_polysacc_biosynth/exp"/>
</dbReference>
<evidence type="ECO:0000256" key="11">
    <source>
        <dbReference type="ARBA" id="ARBA00022989"/>
    </source>
</evidence>
<evidence type="ECO:0000259" key="18">
    <source>
        <dbReference type="Pfam" id="PF13807"/>
    </source>
</evidence>
<evidence type="ECO:0000256" key="13">
    <source>
        <dbReference type="ARBA" id="ARBA00023137"/>
    </source>
</evidence>
<feature type="coiled-coil region" evidence="15">
    <location>
        <begin position="375"/>
        <end position="409"/>
    </location>
</feature>
<keyword evidence="7 16" id="KW-0812">Transmembrane</keyword>
<dbReference type="FunFam" id="3.40.50.300:FF:000527">
    <property type="entry name" value="Tyrosine-protein kinase etk"/>
    <property type="match status" value="1"/>
</dbReference>
<dbReference type="InterPro" id="IPR032807">
    <property type="entry name" value="GNVR"/>
</dbReference>
<evidence type="ECO:0000256" key="4">
    <source>
        <dbReference type="ARBA" id="ARBA00011903"/>
    </source>
</evidence>
<evidence type="ECO:0000256" key="2">
    <source>
        <dbReference type="ARBA" id="ARBA00006683"/>
    </source>
</evidence>
<dbReference type="InterPro" id="IPR027417">
    <property type="entry name" value="P-loop_NTPase"/>
</dbReference>
<feature type="domain" description="Tyrosine-protein kinase G-rich" evidence="18">
    <location>
        <begin position="378"/>
        <end position="455"/>
    </location>
</feature>
<comment type="caution">
    <text evidence="19">The sequence shown here is derived from an EMBL/GenBank/DDBJ whole genome shotgun (WGS) entry which is preliminary data.</text>
</comment>
<name>A0AB37UPR4_9CYAN</name>
<dbReference type="InterPro" id="IPR005702">
    <property type="entry name" value="Wzc-like_C"/>
</dbReference>
<comment type="subcellular location">
    <subcellularLocation>
        <location evidence="1">Cell membrane</location>
        <topology evidence="1">Multi-pass membrane protein</topology>
    </subcellularLocation>
</comment>
<feature type="transmembrane region" description="Helical" evidence="16">
    <location>
        <begin position="27"/>
        <end position="47"/>
    </location>
</feature>
<keyword evidence="12 16" id="KW-0472">Membrane</keyword>
<evidence type="ECO:0000256" key="16">
    <source>
        <dbReference type="SAM" id="Phobius"/>
    </source>
</evidence>
<keyword evidence="11 16" id="KW-1133">Transmembrane helix</keyword>
<dbReference type="EMBL" id="RSCK01000007">
    <property type="protein sequence ID" value="RUT13429.1"/>
    <property type="molecule type" value="Genomic_DNA"/>
</dbReference>
<protein>
    <recommendedName>
        <fullName evidence="4">non-specific protein-tyrosine kinase</fullName>
        <ecNumber evidence="4">2.7.10.2</ecNumber>
    </recommendedName>
</protein>
<keyword evidence="20" id="KW-1185">Reference proteome</keyword>
<keyword evidence="15" id="KW-0175">Coiled coil</keyword>
<gene>
    <name evidence="19" type="ORF">DSM107010_13840</name>
</gene>
<dbReference type="EC" id="2.7.10.2" evidence="4"/>
<feature type="domain" description="Polysaccharide chain length determinant N-terminal" evidence="17">
    <location>
        <begin position="13"/>
        <end position="108"/>
    </location>
</feature>
<dbReference type="Pfam" id="PF02706">
    <property type="entry name" value="Wzz"/>
    <property type="match status" value="1"/>
</dbReference>
<dbReference type="AlphaFoldDB" id="A0AB37UPR4"/>
<dbReference type="SUPFAM" id="SSF52540">
    <property type="entry name" value="P-loop containing nucleoside triphosphate hydrolases"/>
    <property type="match status" value="1"/>
</dbReference>
<evidence type="ECO:0000256" key="5">
    <source>
        <dbReference type="ARBA" id="ARBA00022475"/>
    </source>
</evidence>
<dbReference type="GO" id="GO:0005524">
    <property type="term" value="F:ATP binding"/>
    <property type="evidence" value="ECO:0007669"/>
    <property type="project" value="UniProtKB-KW"/>
</dbReference>
<evidence type="ECO:0000256" key="15">
    <source>
        <dbReference type="SAM" id="Coils"/>
    </source>
</evidence>
<evidence type="ECO:0000313" key="20">
    <source>
        <dbReference type="Proteomes" id="UP000282574"/>
    </source>
</evidence>
<dbReference type="Proteomes" id="UP000282574">
    <property type="component" value="Unassembled WGS sequence"/>
</dbReference>
<sequence>MQERLIETSENLDLDFSKLWIILKRRWLPGTGVFTAILGLAIIAVCLQKPVYEATGKLIVKKNDQTAALTGLGQGIGDLEGLNLQSNPVNTEIEVVRSIPLLQKTIAALNLKDDRTSEPLKPADIIGKLKLKNIGGTDVMQVTYKSISPDEAAAVVNKLMNVYLENNIQTNRVTATAAGDFIAKQIPDVEARVRRAESALRRFKEQNHLIALEVEAQGAVTVIQTLEGQIAQVRAELANANTKLAKLRQQVGMDTDTSLNLNALNQARGVQRVLTEYQKTEAELAQLRTRYAETYPGISNLKQKRTALKALLSQRISQAVGKTRTLADGKLQIGESKQKLTEAYIQLEVERLGLASRLASLSGEYNLYKQRANILPKLEQQQRELERQLKAAQSTYEILLQKLQEVRVAENQNMGNARIIESALAPEKALSLKPMIILAAGILLSVVLSSGTVAVLEIKDTSVKTLKEARELFGYTFLGAIPSLTKKAAADGKNAEATTIALPVRDTPRAPIAEAFRMLQANLKFSSSDKLKVILVTSSVPGEGKSTVSANLGAAIAQLGNRVLIVDADMRRPRQHHIWEKANTEGLSDAIVGQVDYQSAIKEVLPKLHILTAGATPPNPVALLDSVQITSLIDNFAKSFDFVIIDAPPVLVAADALMLGKMTDGLLMVARPGVVSSNTATTAKDLLQSSGQKVLGLVVNGVILENESDSYYYYVKDYYMEEDSTNRQRSTANRKAAS</sequence>
<comment type="catalytic activity">
    <reaction evidence="14">
        <text>L-tyrosyl-[protein] + ATP = O-phospho-L-tyrosyl-[protein] + ADP + H(+)</text>
        <dbReference type="Rhea" id="RHEA:10596"/>
        <dbReference type="Rhea" id="RHEA-COMP:10136"/>
        <dbReference type="Rhea" id="RHEA-COMP:20101"/>
        <dbReference type="ChEBI" id="CHEBI:15378"/>
        <dbReference type="ChEBI" id="CHEBI:30616"/>
        <dbReference type="ChEBI" id="CHEBI:46858"/>
        <dbReference type="ChEBI" id="CHEBI:61978"/>
        <dbReference type="ChEBI" id="CHEBI:456216"/>
        <dbReference type="EC" id="2.7.10.2"/>
    </reaction>
</comment>
<proteinExistence type="inferred from homology"/>
<dbReference type="PANTHER" id="PTHR32309">
    <property type="entry name" value="TYROSINE-PROTEIN KINASE"/>
    <property type="match status" value="1"/>
</dbReference>
<keyword evidence="6" id="KW-0808">Transferase</keyword>
<dbReference type="CDD" id="cd05387">
    <property type="entry name" value="BY-kinase"/>
    <property type="match status" value="1"/>
</dbReference>
<organism evidence="19 20">
    <name type="scientific">Chroococcidiopsis cubana SAG 39.79</name>
    <dbReference type="NCBI Taxonomy" id="388085"/>
    <lineage>
        <taxon>Bacteria</taxon>
        <taxon>Bacillati</taxon>
        <taxon>Cyanobacteriota</taxon>
        <taxon>Cyanophyceae</taxon>
        <taxon>Chroococcidiopsidales</taxon>
        <taxon>Chroococcidiopsidaceae</taxon>
        <taxon>Chroococcidiopsis</taxon>
    </lineage>
</organism>
<dbReference type="GO" id="GO:0004715">
    <property type="term" value="F:non-membrane spanning protein tyrosine kinase activity"/>
    <property type="evidence" value="ECO:0007669"/>
    <property type="project" value="UniProtKB-EC"/>
</dbReference>
<evidence type="ECO:0000313" key="19">
    <source>
        <dbReference type="EMBL" id="RUT13429.1"/>
    </source>
</evidence>
<comment type="similarity">
    <text evidence="3">Belongs to the CpsD/CapB family.</text>
</comment>
<comment type="similarity">
    <text evidence="2">Belongs to the CpsC/CapA family.</text>
</comment>
<keyword evidence="9" id="KW-0418">Kinase</keyword>
<dbReference type="Pfam" id="PF13807">
    <property type="entry name" value="GNVR"/>
    <property type="match status" value="1"/>
</dbReference>
<dbReference type="GO" id="GO:0042802">
    <property type="term" value="F:identical protein binding"/>
    <property type="evidence" value="ECO:0007669"/>
    <property type="project" value="UniProtKB-ARBA"/>
</dbReference>
<accession>A0AB37UPR4</accession>
<evidence type="ECO:0000256" key="6">
    <source>
        <dbReference type="ARBA" id="ARBA00022679"/>
    </source>
</evidence>
<dbReference type="InterPro" id="IPR033756">
    <property type="entry name" value="YlxH/NBP35"/>
</dbReference>
<evidence type="ECO:0000256" key="14">
    <source>
        <dbReference type="ARBA" id="ARBA00051245"/>
    </source>
</evidence>
<evidence type="ECO:0000256" key="8">
    <source>
        <dbReference type="ARBA" id="ARBA00022741"/>
    </source>
</evidence>
<evidence type="ECO:0000256" key="12">
    <source>
        <dbReference type="ARBA" id="ARBA00023136"/>
    </source>
</evidence>
<keyword evidence="5" id="KW-1003">Cell membrane</keyword>